<keyword evidence="2" id="KW-1185">Reference proteome</keyword>
<reference evidence="1 2" key="1">
    <citation type="submission" date="2015-05" db="EMBL/GenBank/DDBJ databases">
        <title>Draft genome sequence of Microvirga vignae strain BR3299, a novel nitrogen fixing bacteria isolated from Brazil semi-aired region.</title>
        <authorList>
            <person name="Zilli J.E."/>
            <person name="Passos S.R."/>
            <person name="Leite J."/>
            <person name="Baldani J.I."/>
            <person name="Xavier G.R."/>
            <person name="Rumjaneck N.G."/>
            <person name="Simoes-Araujo J.L."/>
        </authorList>
    </citation>
    <scope>NUCLEOTIDE SEQUENCE [LARGE SCALE GENOMIC DNA]</scope>
    <source>
        <strain evidence="1 2">BR3299</strain>
    </source>
</reference>
<accession>A0A0H1RFF9</accession>
<comment type="caution">
    <text evidence="1">The sequence shown here is derived from an EMBL/GenBank/DDBJ whole genome shotgun (WGS) entry which is preliminary data.</text>
</comment>
<dbReference type="Proteomes" id="UP000035489">
    <property type="component" value="Unassembled WGS sequence"/>
</dbReference>
<name>A0A0H1RFF9_9HYPH</name>
<dbReference type="AlphaFoldDB" id="A0A0H1RFF9"/>
<organism evidence="1 2">
    <name type="scientific">Microvirga vignae</name>
    <dbReference type="NCBI Taxonomy" id="1225564"/>
    <lineage>
        <taxon>Bacteria</taxon>
        <taxon>Pseudomonadati</taxon>
        <taxon>Pseudomonadota</taxon>
        <taxon>Alphaproteobacteria</taxon>
        <taxon>Hyphomicrobiales</taxon>
        <taxon>Methylobacteriaceae</taxon>
        <taxon>Microvirga</taxon>
    </lineage>
</organism>
<gene>
    <name evidence="1" type="ORF">AA309_08150</name>
</gene>
<evidence type="ECO:0000313" key="1">
    <source>
        <dbReference type="EMBL" id="KLK93616.1"/>
    </source>
</evidence>
<dbReference type="PATRIC" id="fig|1225564.3.peg.2168"/>
<dbReference type="EMBL" id="LCYG01000019">
    <property type="protein sequence ID" value="KLK93616.1"/>
    <property type="molecule type" value="Genomic_DNA"/>
</dbReference>
<sequence length="72" mass="8432">MLIYNLFRHKDEVDLYCAVPEDRPVPEFLTADDWEYARALDIRTLFDADTPANRSAKDGDFFLFHRRPQAVG</sequence>
<proteinExistence type="predicted"/>
<evidence type="ECO:0000313" key="2">
    <source>
        <dbReference type="Proteomes" id="UP000035489"/>
    </source>
</evidence>
<protein>
    <submittedName>
        <fullName evidence="1">Uncharacterized protein</fullName>
    </submittedName>
</protein>